<keyword evidence="15" id="KW-1185">Reference proteome</keyword>
<keyword evidence="8" id="KW-0325">Glycoprotein</keyword>
<organism evidence="14 15">
    <name type="scientific">Nelumbo nucifera</name>
    <name type="common">Sacred lotus</name>
    <dbReference type="NCBI Taxonomy" id="4432"/>
    <lineage>
        <taxon>Eukaryota</taxon>
        <taxon>Viridiplantae</taxon>
        <taxon>Streptophyta</taxon>
        <taxon>Embryophyta</taxon>
        <taxon>Tracheophyta</taxon>
        <taxon>Spermatophyta</taxon>
        <taxon>Magnoliopsida</taxon>
        <taxon>Proteales</taxon>
        <taxon>Nelumbonaceae</taxon>
        <taxon>Nelumbo</taxon>
    </lineage>
</organism>
<evidence type="ECO:0000256" key="11">
    <source>
        <dbReference type="PROSITE-ProRule" id="PRU10040"/>
    </source>
</evidence>
<dbReference type="EC" id="3.1.1.11" evidence="4 12"/>
<dbReference type="PANTHER" id="PTHR31707">
    <property type="entry name" value="PECTINESTERASE"/>
    <property type="match status" value="1"/>
</dbReference>
<feature type="domain" description="Pectinesterase inhibitor" evidence="13">
    <location>
        <begin position="47"/>
        <end position="198"/>
    </location>
</feature>
<dbReference type="FunFam" id="1.20.140.40:FF:000001">
    <property type="entry name" value="Pectinesterase"/>
    <property type="match status" value="1"/>
</dbReference>
<dbReference type="InterPro" id="IPR006501">
    <property type="entry name" value="Pectinesterase_inhib_dom"/>
</dbReference>
<dbReference type="GO" id="GO:0030599">
    <property type="term" value="F:pectinesterase activity"/>
    <property type="evidence" value="ECO:0007669"/>
    <property type="project" value="UniProtKB-UniRule"/>
</dbReference>
<dbReference type="SUPFAM" id="SSF101148">
    <property type="entry name" value="Plant invertase/pectin methylesterase inhibitor"/>
    <property type="match status" value="1"/>
</dbReference>
<dbReference type="InterPro" id="IPR012334">
    <property type="entry name" value="Pectin_lyas_fold"/>
</dbReference>
<comment type="subcellular location">
    <subcellularLocation>
        <location evidence="12">Secreted</location>
        <location evidence="12">Cell wall</location>
    </subcellularLocation>
</comment>
<evidence type="ECO:0000256" key="12">
    <source>
        <dbReference type="RuleBase" id="RU000589"/>
    </source>
</evidence>
<feature type="signal peptide" evidence="12">
    <location>
        <begin position="1"/>
        <end position="20"/>
    </location>
</feature>
<keyword evidence="12" id="KW-0134">Cell wall</keyword>
<keyword evidence="7" id="KW-1015">Disulfide bond</keyword>
<comment type="function">
    <text evidence="10 12">Acts in the modification of cell walls via demethylesterification of cell wall pectin.</text>
</comment>
<gene>
    <name evidence="14" type="ORF">HUJ06_012825</name>
</gene>
<dbReference type="UniPathway" id="UPA00545">
    <property type="reaction ID" value="UER00823"/>
</dbReference>
<dbReference type="Pfam" id="PF01095">
    <property type="entry name" value="Pectinesterase"/>
    <property type="match status" value="1"/>
</dbReference>
<dbReference type="AlphaFoldDB" id="A0A822YIF6"/>
<keyword evidence="12" id="KW-0732">Signal</keyword>
<accession>A0A822YIF6</accession>
<comment type="caution">
    <text evidence="14">The sequence shown here is derived from an EMBL/GenBank/DDBJ whole genome shotgun (WGS) entry which is preliminary data.</text>
</comment>
<dbReference type="Gene3D" id="1.20.140.40">
    <property type="entry name" value="Invertase/pectin methylesterase inhibitor family protein"/>
    <property type="match status" value="1"/>
</dbReference>
<keyword evidence="12" id="KW-0961">Cell wall biogenesis/degradation</keyword>
<dbReference type="PROSITE" id="PS00800">
    <property type="entry name" value="PECTINESTERASE_1"/>
    <property type="match status" value="1"/>
</dbReference>
<protein>
    <recommendedName>
        <fullName evidence="4 12">Pectinesterase</fullName>
        <ecNumber evidence="4 12">3.1.1.11</ecNumber>
    </recommendedName>
</protein>
<evidence type="ECO:0000256" key="8">
    <source>
        <dbReference type="ARBA" id="ARBA00023180"/>
    </source>
</evidence>
<keyword evidence="12" id="KW-0964">Secreted</keyword>
<reference evidence="14 15" key="1">
    <citation type="journal article" date="2020" name="Mol. Biol. Evol.">
        <title>Distinct Expression and Methylation Patterns for Genes with Different Fates following a Single Whole-Genome Duplication in Flowering Plants.</title>
        <authorList>
            <person name="Shi T."/>
            <person name="Rahmani R.S."/>
            <person name="Gugger P.F."/>
            <person name="Wang M."/>
            <person name="Li H."/>
            <person name="Zhang Y."/>
            <person name="Li Z."/>
            <person name="Wang Q."/>
            <person name="Van de Peer Y."/>
            <person name="Marchal K."/>
            <person name="Chen J."/>
        </authorList>
    </citation>
    <scope>NUCLEOTIDE SEQUENCE [LARGE SCALE GENOMIC DNA]</scope>
    <source>
        <tissue evidence="14">Leaf</tissue>
    </source>
</reference>
<dbReference type="SUPFAM" id="SSF51126">
    <property type="entry name" value="Pectin lyase-like"/>
    <property type="match status" value="1"/>
</dbReference>
<dbReference type="InterPro" id="IPR018040">
    <property type="entry name" value="Pectinesterase_Tyr_AS"/>
</dbReference>
<dbReference type="InterPro" id="IPR033131">
    <property type="entry name" value="Pectinesterase_Asp_AS"/>
</dbReference>
<dbReference type="PROSITE" id="PS00503">
    <property type="entry name" value="PECTINESTERASE_2"/>
    <property type="match status" value="1"/>
</dbReference>
<comment type="similarity">
    <text evidence="3">In the C-terminal section; belongs to the pectinesterase family.</text>
</comment>
<evidence type="ECO:0000256" key="6">
    <source>
        <dbReference type="ARBA" id="ARBA00023085"/>
    </source>
</evidence>
<dbReference type="InterPro" id="IPR000070">
    <property type="entry name" value="Pectinesterase_cat"/>
</dbReference>
<keyword evidence="5 12" id="KW-0378">Hydrolase</keyword>
<dbReference type="GO" id="GO:0042545">
    <property type="term" value="P:cell wall modification"/>
    <property type="evidence" value="ECO:0007669"/>
    <property type="project" value="UniProtKB-UniRule"/>
</dbReference>
<dbReference type="Gene3D" id="2.160.20.10">
    <property type="entry name" value="Single-stranded right-handed beta-helix, Pectin lyase-like"/>
    <property type="match status" value="1"/>
</dbReference>
<dbReference type="SMART" id="SM00856">
    <property type="entry name" value="PMEI"/>
    <property type="match status" value="1"/>
</dbReference>
<evidence type="ECO:0000256" key="3">
    <source>
        <dbReference type="ARBA" id="ARBA00007786"/>
    </source>
</evidence>
<evidence type="ECO:0000313" key="15">
    <source>
        <dbReference type="Proteomes" id="UP000607653"/>
    </source>
</evidence>
<comment type="catalytic activity">
    <reaction evidence="9 12">
        <text>[(1-&gt;4)-alpha-D-galacturonosyl methyl ester](n) + n H2O = [(1-&gt;4)-alpha-D-galacturonosyl](n) + n methanol + n H(+)</text>
        <dbReference type="Rhea" id="RHEA:22380"/>
        <dbReference type="Rhea" id="RHEA-COMP:14570"/>
        <dbReference type="Rhea" id="RHEA-COMP:14573"/>
        <dbReference type="ChEBI" id="CHEBI:15377"/>
        <dbReference type="ChEBI" id="CHEBI:15378"/>
        <dbReference type="ChEBI" id="CHEBI:17790"/>
        <dbReference type="ChEBI" id="CHEBI:140522"/>
        <dbReference type="ChEBI" id="CHEBI:140523"/>
        <dbReference type="EC" id="3.1.1.11"/>
    </reaction>
</comment>
<dbReference type="CDD" id="cd15798">
    <property type="entry name" value="PMEI-like_3"/>
    <property type="match status" value="1"/>
</dbReference>
<proteinExistence type="inferred from homology"/>
<dbReference type="InterPro" id="IPR035513">
    <property type="entry name" value="Invertase/methylesterase_inhib"/>
</dbReference>
<dbReference type="Proteomes" id="UP000607653">
    <property type="component" value="Unassembled WGS sequence"/>
</dbReference>
<evidence type="ECO:0000256" key="2">
    <source>
        <dbReference type="ARBA" id="ARBA00006027"/>
    </source>
</evidence>
<dbReference type="EMBL" id="DUZY01000003">
    <property type="protein sequence ID" value="DAD33974.1"/>
    <property type="molecule type" value="Genomic_DNA"/>
</dbReference>
<sequence>MGKLIALGISLILVVGVVIGTVVGVNKSRHPKDDLSAKDIASGSTSTTMKSVSAICASADYKDSCIKTLTPVAKNESSTPHDYLKAAFEAIVQEVQEAMEKFGVIGKDANSSIDKMAVGDCKELMQYAISELQSAISMVNDPKRHPASDPVAELKNWLSAVVSYEETCTEGFEHPKLKSSMENGLLNATQLTGNALTIVTELSAILKALNIRFDTHINSRRRLLDAQGYPTWFTLKDRKLLALHGNGQLTPNAVVAKDGSGQYKTIAEAIAACPKNSVSRYVIYVKAGTYDEYIIVTKGQNNIFMYGDGPTSTIVTGKKSNAAGISTFQTASFSVIADGFIAKSMGFENTAGPQGHQAVALRVQGDKAAFFNCKMDGYQDTLYVQAKRQFYQNCVVSGTIDFIFGNAKAVMQDCQIIVRRPMDNQQNTVTAQGKMFQNEETGIVIQNCNIVPDQQLSVDKLKIPSFLGRPWKKYATTIIMESAIGDFIRPEGWMPWSGNFALDTLFYAEYNNRGPGANTVQRVKWKGFKVITDRNEALRFTAGPFILGNEWLKDTGAPFILGLKY</sequence>
<evidence type="ECO:0000259" key="13">
    <source>
        <dbReference type="SMART" id="SM00856"/>
    </source>
</evidence>
<comment type="similarity">
    <text evidence="2">In the N-terminal section; belongs to the PMEI family.</text>
</comment>
<feature type="chain" id="PRO_5033110456" description="Pectinesterase" evidence="12">
    <location>
        <begin position="21"/>
        <end position="565"/>
    </location>
</feature>
<evidence type="ECO:0000256" key="10">
    <source>
        <dbReference type="ARBA" id="ARBA00057335"/>
    </source>
</evidence>
<dbReference type="FunFam" id="2.160.20.10:FF:000001">
    <property type="entry name" value="Pectinesterase"/>
    <property type="match status" value="1"/>
</dbReference>
<feature type="active site" evidence="11">
    <location>
        <position position="401"/>
    </location>
</feature>
<evidence type="ECO:0000313" key="14">
    <source>
        <dbReference type="EMBL" id="DAD33974.1"/>
    </source>
</evidence>
<dbReference type="NCBIfam" id="TIGR01614">
    <property type="entry name" value="PME_inhib"/>
    <property type="match status" value="1"/>
</dbReference>
<evidence type="ECO:0000256" key="4">
    <source>
        <dbReference type="ARBA" id="ARBA00013229"/>
    </source>
</evidence>
<evidence type="ECO:0000256" key="9">
    <source>
        <dbReference type="ARBA" id="ARBA00047928"/>
    </source>
</evidence>
<dbReference type="InterPro" id="IPR011050">
    <property type="entry name" value="Pectin_lyase_fold/virulence"/>
</dbReference>
<keyword evidence="6 12" id="KW-0063">Aspartyl esterase</keyword>
<evidence type="ECO:0000256" key="5">
    <source>
        <dbReference type="ARBA" id="ARBA00022801"/>
    </source>
</evidence>
<dbReference type="GO" id="GO:0045490">
    <property type="term" value="P:pectin catabolic process"/>
    <property type="evidence" value="ECO:0007669"/>
    <property type="project" value="UniProtKB-UniRule"/>
</dbReference>
<evidence type="ECO:0000256" key="1">
    <source>
        <dbReference type="ARBA" id="ARBA00005184"/>
    </source>
</evidence>
<evidence type="ECO:0000256" key="7">
    <source>
        <dbReference type="ARBA" id="ARBA00023157"/>
    </source>
</evidence>
<comment type="pathway">
    <text evidence="1 12">Glycan metabolism; pectin degradation; 2-dehydro-3-deoxy-D-gluconate from pectin: step 1/5.</text>
</comment>
<dbReference type="GO" id="GO:0004857">
    <property type="term" value="F:enzyme inhibitor activity"/>
    <property type="evidence" value="ECO:0007669"/>
    <property type="project" value="InterPro"/>
</dbReference>
<name>A0A822YIF6_NELNU</name>
<dbReference type="Pfam" id="PF04043">
    <property type="entry name" value="PMEI"/>
    <property type="match status" value="1"/>
</dbReference>